<dbReference type="Pfam" id="PF04961">
    <property type="entry name" value="FTCD_C"/>
    <property type="match status" value="1"/>
</dbReference>
<evidence type="ECO:0000259" key="1">
    <source>
        <dbReference type="Pfam" id="PF04961"/>
    </source>
</evidence>
<reference evidence="2 3" key="1">
    <citation type="journal article" date="1992" name="Lakartidningen">
        <title>[Penicillin V and not amoxicillin is the first choice preparation in acute otitis].</title>
        <authorList>
            <person name="Kamme C."/>
            <person name="Lundgren K."/>
            <person name="Prellner K."/>
        </authorList>
    </citation>
    <scope>NUCLEOTIDE SEQUENCE [LARGE SCALE GENOMIC DNA]</scope>
    <source>
        <strain evidence="2 3">PC5538III-hc</strain>
    </source>
</reference>
<dbReference type="EMBL" id="SAXY01000063">
    <property type="protein sequence ID" value="TXJ37392.1"/>
    <property type="molecule type" value="Genomic_DNA"/>
</dbReference>
<dbReference type="InterPro" id="IPR036178">
    <property type="entry name" value="Formintransfe-cycloase-like_sf"/>
</dbReference>
<dbReference type="OrthoDB" id="7959174at2"/>
<evidence type="ECO:0000313" key="2">
    <source>
        <dbReference type="EMBL" id="TXJ37392.1"/>
    </source>
</evidence>
<gene>
    <name evidence="2" type="ORF">EPJ72_10320</name>
</gene>
<protein>
    <submittedName>
        <fullName evidence="2">Formiminotransferase-cyclodeaminase</fullName>
    </submittedName>
</protein>
<name>A0A5C8EKW7_BRAPL</name>
<evidence type="ECO:0000313" key="3">
    <source>
        <dbReference type="Proteomes" id="UP000323176"/>
    </source>
</evidence>
<organism evidence="2 3">
    <name type="scientific">Brachyspira pilosicoli</name>
    <name type="common">Serpulina pilosicoli</name>
    <dbReference type="NCBI Taxonomy" id="52584"/>
    <lineage>
        <taxon>Bacteria</taxon>
        <taxon>Pseudomonadati</taxon>
        <taxon>Spirochaetota</taxon>
        <taxon>Spirochaetia</taxon>
        <taxon>Brachyspirales</taxon>
        <taxon>Brachyspiraceae</taxon>
        <taxon>Brachyspira</taxon>
    </lineage>
</organism>
<dbReference type="AlphaFoldDB" id="A0A5C8EKW7"/>
<dbReference type="GO" id="GO:0016740">
    <property type="term" value="F:transferase activity"/>
    <property type="evidence" value="ECO:0007669"/>
    <property type="project" value="UniProtKB-KW"/>
</dbReference>
<dbReference type="SUPFAM" id="SSF101262">
    <property type="entry name" value="Methenyltetrahydrofolate cyclohydrolase-like"/>
    <property type="match status" value="1"/>
</dbReference>
<dbReference type="Gene3D" id="1.20.120.680">
    <property type="entry name" value="Formiminotetrahydrofolate cyclodeaminase monomer, up-and-down helical bundle"/>
    <property type="match status" value="1"/>
</dbReference>
<proteinExistence type="predicted"/>
<dbReference type="InterPro" id="IPR007044">
    <property type="entry name" value="Cyclodeamin/CycHdrlase"/>
</dbReference>
<dbReference type="Proteomes" id="UP000323176">
    <property type="component" value="Unassembled WGS sequence"/>
</dbReference>
<feature type="domain" description="Cyclodeaminase/cyclohydrolase" evidence="1">
    <location>
        <begin position="10"/>
        <end position="189"/>
    </location>
</feature>
<comment type="caution">
    <text evidence="2">The sequence shown here is derived from an EMBL/GenBank/DDBJ whole genome shotgun (WGS) entry which is preliminary data.</text>
</comment>
<sequence>MEKLINKSMLDYINDVDSLLPAPGGGSVTAVAASLACALAGMVAHLTVNKKKFKELEIEKQIAFNNAVENIKQIKYQLIEIVDKDADMFQLIMDAYKLPKDNDEQKEIRKNAISEAAKKALEPPLQTLKSCYELLEHFEIIHKYGNEGVISDIVCAYTILYAAAKCSIVNININLSSINDENFLHNTKNICLYYLRGMKKTYKEVKFELLDIQ</sequence>
<keyword evidence="2" id="KW-0808">Transferase</keyword>
<accession>A0A5C8EKW7</accession>